<keyword evidence="3" id="KW-0648">Protein biosynthesis</keyword>
<feature type="compositionally biased region" description="Low complexity" evidence="1">
    <location>
        <begin position="480"/>
        <end position="498"/>
    </location>
</feature>
<reference evidence="3" key="1">
    <citation type="submission" date="2021-09" db="EMBL/GenBank/DDBJ databases">
        <title>A high-quality genome of the endoparasitic fungus Hirsutella rhossiliensis with a comparison of Hirsutella genomes reveals transposable elements contributing to genome size variation.</title>
        <authorList>
            <person name="Lin R."/>
            <person name="Jiao Y."/>
            <person name="Sun X."/>
            <person name="Ling J."/>
            <person name="Xie B."/>
            <person name="Cheng X."/>
        </authorList>
    </citation>
    <scope>NUCLEOTIDE SEQUENCE</scope>
    <source>
        <strain evidence="3">HR02</strain>
    </source>
</reference>
<dbReference type="GO" id="GO:0003743">
    <property type="term" value="F:translation initiation factor activity"/>
    <property type="evidence" value="ECO:0007669"/>
    <property type="project" value="UniProtKB-KW"/>
</dbReference>
<evidence type="ECO:0000256" key="1">
    <source>
        <dbReference type="SAM" id="MobiDB-lite"/>
    </source>
</evidence>
<keyword evidence="4" id="KW-1185">Reference proteome</keyword>
<dbReference type="OrthoDB" id="5412288at2759"/>
<comment type="caution">
    <text evidence="3">The sequence shown here is derived from an EMBL/GenBank/DDBJ whole genome shotgun (WGS) entry which is preliminary data.</text>
</comment>
<dbReference type="AlphaFoldDB" id="A0A9P8MW97"/>
<feature type="compositionally biased region" description="Basic residues" evidence="1">
    <location>
        <begin position="329"/>
        <end position="339"/>
    </location>
</feature>
<dbReference type="EMBL" id="JAIZPD010000006">
    <property type="protein sequence ID" value="KAH0962400.1"/>
    <property type="molecule type" value="Genomic_DNA"/>
</dbReference>
<dbReference type="Proteomes" id="UP000824596">
    <property type="component" value="Unassembled WGS sequence"/>
</dbReference>
<evidence type="ECO:0000313" key="4">
    <source>
        <dbReference type="Proteomes" id="UP000824596"/>
    </source>
</evidence>
<evidence type="ECO:0000313" key="3">
    <source>
        <dbReference type="EMBL" id="KAH0962400.1"/>
    </source>
</evidence>
<evidence type="ECO:0000259" key="2">
    <source>
        <dbReference type="Pfam" id="PF10680"/>
    </source>
</evidence>
<feature type="region of interest" description="Disordered" evidence="1">
    <location>
        <begin position="618"/>
        <end position="679"/>
    </location>
</feature>
<dbReference type="InterPro" id="IPR019622">
    <property type="entry name" value="Rrn9_dom"/>
</dbReference>
<dbReference type="Pfam" id="PF10680">
    <property type="entry name" value="RRN9"/>
    <property type="match status" value="1"/>
</dbReference>
<feature type="compositionally biased region" description="Basic and acidic residues" evidence="1">
    <location>
        <begin position="340"/>
        <end position="351"/>
    </location>
</feature>
<dbReference type="GeneID" id="68355631"/>
<feature type="compositionally biased region" description="Low complexity" evidence="1">
    <location>
        <begin position="286"/>
        <end position="297"/>
    </location>
</feature>
<organism evidence="3 4">
    <name type="scientific">Hirsutella rhossiliensis</name>
    <dbReference type="NCBI Taxonomy" id="111463"/>
    <lineage>
        <taxon>Eukaryota</taxon>
        <taxon>Fungi</taxon>
        <taxon>Dikarya</taxon>
        <taxon>Ascomycota</taxon>
        <taxon>Pezizomycotina</taxon>
        <taxon>Sordariomycetes</taxon>
        <taxon>Hypocreomycetidae</taxon>
        <taxon>Hypocreales</taxon>
        <taxon>Ophiocordycipitaceae</taxon>
        <taxon>Hirsutella</taxon>
    </lineage>
</organism>
<sequence length="679" mass="73959">MERAQPPANWDLESDEIASVTSEDLHANRPNRWSGPESSWRTLTGEERLLWRSMQQLHNEDLALHLYDAFALRRAGRNANTARGLTIGTDDGHDAIWAPPKAWTAWPLKERHVPRETLLKKHEDEDERFTLRKAAPRLPRSALQEELGATILRLAKERFRKRKWGLPVQASAADIAAATASEAELSDDAASLPSSPPMSGHAESGDEDGKMQIDRDSDRGGQDEDDEQPAKRARRTASPTYEPVVSANDDLSYELLDPCVRHIVAQLDRTLTILHNTRVAGVSHLSDSSTDSDSDSQTPRRRSRGRPRRTPQPGDDESALSSPSGSGGPRRRGRPRKLRIPREGETEDEFRVRIARETHRRIPPTQEDKDAAFEEWLRGEDVRRAARAREEAAAAAASEGESNAEAKLRRWGLRDWSDVVGAAALAGFPEDVIKRTAKRCSRLLGEGMLIRRLDETPASRGPDLPTAEFEYRPEPIRPFTSSRPATSCSSAASSSANTDAEDDAQATLQQRRLASLASTPSPRGRGRPGSASSASRSRSRSSAGLAFCPVASCERAATGFARRVNLRRHMHLVHPGRAALADAAPADADADSDDEVRGAVHVDGFLRPIAVARGWRGGDVRRRRAPPGGLGKRAARGRSRVDPDGDEEDDGGGGGGQDGQARQGAAGSNGGDETADDSC</sequence>
<feature type="domain" description="Rrn9" evidence="2">
    <location>
        <begin position="55"/>
        <end position="117"/>
    </location>
</feature>
<accession>A0A9P8MW97</accession>
<proteinExistence type="predicted"/>
<feature type="region of interest" description="Disordered" evidence="1">
    <location>
        <begin position="1"/>
        <end position="38"/>
    </location>
</feature>
<feature type="region of interest" description="Disordered" evidence="1">
    <location>
        <begin position="282"/>
        <end position="351"/>
    </location>
</feature>
<feature type="region of interest" description="Disordered" evidence="1">
    <location>
        <begin position="454"/>
        <end position="541"/>
    </location>
</feature>
<feature type="region of interest" description="Disordered" evidence="1">
    <location>
        <begin position="184"/>
        <end position="243"/>
    </location>
</feature>
<feature type="compositionally biased region" description="Low complexity" evidence="1">
    <location>
        <begin position="184"/>
        <end position="193"/>
    </location>
</feature>
<feature type="compositionally biased region" description="Low complexity" evidence="1">
    <location>
        <begin position="517"/>
        <end position="541"/>
    </location>
</feature>
<dbReference type="RefSeq" id="XP_044719913.1">
    <property type="nucleotide sequence ID" value="XM_044864973.1"/>
</dbReference>
<keyword evidence="3" id="KW-0396">Initiation factor</keyword>
<name>A0A9P8MW97_9HYPO</name>
<feature type="compositionally biased region" description="Basic residues" evidence="1">
    <location>
        <begin position="299"/>
        <end position="309"/>
    </location>
</feature>
<gene>
    <name evidence="3" type="ORF">HRG_06502</name>
</gene>
<protein>
    <submittedName>
        <fullName evidence="3">RNA polymerase I specific transcription initiation factor domain-containing protein</fullName>
    </submittedName>
</protein>
<feature type="compositionally biased region" description="Basic and acidic residues" evidence="1">
    <location>
        <begin position="203"/>
        <end position="222"/>
    </location>
</feature>